<dbReference type="OrthoDB" id="10567898at2759"/>
<proteinExistence type="predicted"/>
<dbReference type="EMBL" id="KZ293698">
    <property type="protein sequence ID" value="PBK84436.1"/>
    <property type="molecule type" value="Genomic_DNA"/>
</dbReference>
<accession>A0A2H3DAC4</accession>
<protein>
    <submittedName>
        <fullName evidence="1">Uncharacterized protein</fullName>
    </submittedName>
</protein>
<sequence length="137" mass="14844">MRSSTHTHPAPSLGRYWLLPAIPPMASQDPAAAYHPGFDTPGADGLSSSLDGMLFRLPSSVLLRPALTVLRSLLGAPLMTSRCTLTSRDLGIERRASIAAPAFIRERLPVYALATRFVSEDEAEFASQHMSGPRYAH</sequence>
<evidence type="ECO:0000313" key="2">
    <source>
        <dbReference type="Proteomes" id="UP000217790"/>
    </source>
</evidence>
<evidence type="ECO:0000313" key="1">
    <source>
        <dbReference type="EMBL" id="PBK84436.1"/>
    </source>
</evidence>
<dbReference type="AlphaFoldDB" id="A0A2H3DAC4"/>
<gene>
    <name evidence="1" type="ORF">ARMGADRAFT_609264</name>
</gene>
<name>A0A2H3DAC4_ARMGA</name>
<reference evidence="2" key="1">
    <citation type="journal article" date="2017" name="Nat. Ecol. Evol.">
        <title>Genome expansion and lineage-specific genetic innovations in the forest pathogenic fungi Armillaria.</title>
        <authorList>
            <person name="Sipos G."/>
            <person name="Prasanna A.N."/>
            <person name="Walter M.C."/>
            <person name="O'Connor E."/>
            <person name="Balint B."/>
            <person name="Krizsan K."/>
            <person name="Kiss B."/>
            <person name="Hess J."/>
            <person name="Varga T."/>
            <person name="Slot J."/>
            <person name="Riley R."/>
            <person name="Boka B."/>
            <person name="Rigling D."/>
            <person name="Barry K."/>
            <person name="Lee J."/>
            <person name="Mihaltcheva S."/>
            <person name="LaButti K."/>
            <person name="Lipzen A."/>
            <person name="Waldron R."/>
            <person name="Moloney N.M."/>
            <person name="Sperisen C."/>
            <person name="Kredics L."/>
            <person name="Vagvoelgyi C."/>
            <person name="Patrignani A."/>
            <person name="Fitzpatrick D."/>
            <person name="Nagy I."/>
            <person name="Doyle S."/>
            <person name="Anderson J.B."/>
            <person name="Grigoriev I.V."/>
            <person name="Gueldener U."/>
            <person name="Muensterkoetter M."/>
            <person name="Nagy L.G."/>
        </authorList>
    </citation>
    <scope>NUCLEOTIDE SEQUENCE [LARGE SCALE GENOMIC DNA]</scope>
    <source>
        <strain evidence="2">Ar21-2</strain>
    </source>
</reference>
<dbReference type="Proteomes" id="UP000217790">
    <property type="component" value="Unassembled WGS sequence"/>
</dbReference>
<organism evidence="1 2">
    <name type="scientific">Armillaria gallica</name>
    <name type="common">Bulbous honey fungus</name>
    <name type="synonym">Armillaria bulbosa</name>
    <dbReference type="NCBI Taxonomy" id="47427"/>
    <lineage>
        <taxon>Eukaryota</taxon>
        <taxon>Fungi</taxon>
        <taxon>Dikarya</taxon>
        <taxon>Basidiomycota</taxon>
        <taxon>Agaricomycotina</taxon>
        <taxon>Agaricomycetes</taxon>
        <taxon>Agaricomycetidae</taxon>
        <taxon>Agaricales</taxon>
        <taxon>Marasmiineae</taxon>
        <taxon>Physalacriaceae</taxon>
        <taxon>Armillaria</taxon>
    </lineage>
</organism>
<dbReference type="InParanoid" id="A0A2H3DAC4"/>
<keyword evidence="2" id="KW-1185">Reference proteome</keyword>